<accession>A0A645GRL5</accession>
<proteinExistence type="predicted"/>
<feature type="transmembrane region" description="Helical" evidence="1">
    <location>
        <begin position="12"/>
        <end position="33"/>
    </location>
</feature>
<evidence type="ECO:0000313" key="2">
    <source>
        <dbReference type="EMBL" id="MPN28479.1"/>
    </source>
</evidence>
<comment type="caution">
    <text evidence="2">The sequence shown here is derived from an EMBL/GenBank/DDBJ whole genome shotgun (WGS) entry which is preliminary data.</text>
</comment>
<dbReference type="AlphaFoldDB" id="A0A645GRL5"/>
<keyword evidence="1" id="KW-0472">Membrane</keyword>
<keyword evidence="1" id="KW-1133">Transmembrane helix</keyword>
<keyword evidence="1" id="KW-0812">Transmembrane</keyword>
<gene>
    <name evidence="2" type="ORF">SDC9_175921</name>
</gene>
<organism evidence="2">
    <name type="scientific">bioreactor metagenome</name>
    <dbReference type="NCBI Taxonomy" id="1076179"/>
    <lineage>
        <taxon>unclassified sequences</taxon>
        <taxon>metagenomes</taxon>
        <taxon>ecological metagenomes</taxon>
    </lineage>
</organism>
<name>A0A645GRL5_9ZZZZ</name>
<sequence length="91" mass="9524">MIGSRELTETTGLGLSVTSGVSAEVAVALVIVINDKATTTPTTNTVHLIGTLRKSFIILILLLICEPEPDKLAKLTILGGLMLFSASLMSV</sequence>
<reference evidence="2" key="1">
    <citation type="submission" date="2019-08" db="EMBL/GenBank/DDBJ databases">
        <authorList>
            <person name="Kucharzyk K."/>
            <person name="Murdoch R.W."/>
            <person name="Higgins S."/>
            <person name="Loffler F."/>
        </authorList>
    </citation>
    <scope>NUCLEOTIDE SEQUENCE</scope>
</reference>
<protein>
    <submittedName>
        <fullName evidence="2">Uncharacterized protein</fullName>
    </submittedName>
</protein>
<dbReference type="EMBL" id="VSSQ01078792">
    <property type="protein sequence ID" value="MPN28479.1"/>
    <property type="molecule type" value="Genomic_DNA"/>
</dbReference>
<evidence type="ECO:0000256" key="1">
    <source>
        <dbReference type="SAM" id="Phobius"/>
    </source>
</evidence>